<reference evidence="3 4" key="1">
    <citation type="journal article" date="2020" name="Nat. Food">
        <title>A phased Vanilla planifolia genome enables genetic improvement of flavour and production.</title>
        <authorList>
            <person name="Hasing T."/>
            <person name="Tang H."/>
            <person name="Brym M."/>
            <person name="Khazi F."/>
            <person name="Huang T."/>
            <person name="Chambers A.H."/>
        </authorList>
    </citation>
    <scope>NUCLEOTIDE SEQUENCE [LARGE SCALE GENOMIC DNA]</scope>
    <source>
        <tissue evidence="3">Leaf</tissue>
    </source>
</reference>
<evidence type="ECO:0000256" key="1">
    <source>
        <dbReference type="RuleBase" id="RU003682"/>
    </source>
</evidence>
<dbReference type="PROSITE" id="PS51471">
    <property type="entry name" value="FE2OG_OXY"/>
    <property type="match status" value="1"/>
</dbReference>
<keyword evidence="1" id="KW-0479">Metal-binding</keyword>
<evidence type="ECO:0000313" key="4">
    <source>
        <dbReference type="Proteomes" id="UP000639772"/>
    </source>
</evidence>
<gene>
    <name evidence="3" type="ORF">HPP92_016106</name>
</gene>
<dbReference type="GO" id="GO:0032963">
    <property type="term" value="P:collagen metabolic process"/>
    <property type="evidence" value="ECO:0007669"/>
    <property type="project" value="InterPro"/>
</dbReference>
<accession>A0A835QE64</accession>
<dbReference type="OrthoDB" id="427071at2759"/>
<dbReference type="Proteomes" id="UP000639772">
    <property type="component" value="Unassembled WGS sequence"/>
</dbReference>
<protein>
    <recommendedName>
        <fullName evidence="2">Fe2OG dioxygenase domain-containing protein</fullName>
    </recommendedName>
</protein>
<dbReference type="AlphaFoldDB" id="A0A835QE64"/>
<dbReference type="InterPro" id="IPR005123">
    <property type="entry name" value="Oxoglu/Fe-dep_dioxygenase_dom"/>
</dbReference>
<dbReference type="InterPro" id="IPR039575">
    <property type="entry name" value="P3H"/>
</dbReference>
<dbReference type="Pfam" id="PF13640">
    <property type="entry name" value="2OG-FeII_Oxy_3"/>
    <property type="match status" value="1"/>
</dbReference>
<proteinExistence type="inferred from homology"/>
<sequence>MISSLWISASTVGYRPNVFSTTLSHLVATNCAHLILPFVTVRERLKEKVEEFFGCEFQLFIEFTGLISWCRGASIGWHSDDNRPYLKQRDFAAVCYLNNHEKDFRGGLFHFKDGQPSSVIPIAGDVLIYTADDRNIHAVDEVVDGERLTLTLWFTRNPAHDEDSKLTSFLSRWLLEHERGKTNSFLPLPGSDNMYWFSDGKLGFEIRCARAQNLGFKFYRLKHQEFCDADLEDDPLEQLSKPVRIGRSDEIFDMEFVNSLHALQVVLFYHLKAHELMASREKNGCEKESTKLALLDAKDVFELKLPCDHQLAERILCCLPYVAVTWHFCWDDFVLAVSKWEEYMSSLHEELLMLIPQWVDHQTIFNVGTLE</sequence>
<evidence type="ECO:0000259" key="2">
    <source>
        <dbReference type="PROSITE" id="PS51471"/>
    </source>
</evidence>
<evidence type="ECO:0000313" key="3">
    <source>
        <dbReference type="EMBL" id="KAG0471560.1"/>
    </source>
</evidence>
<feature type="domain" description="Fe2OG dioxygenase" evidence="2">
    <location>
        <begin position="51"/>
        <end position="156"/>
    </location>
</feature>
<keyword evidence="1" id="KW-0560">Oxidoreductase</keyword>
<dbReference type="Gene3D" id="2.60.120.620">
    <property type="entry name" value="q2cbj1_9rhob like domain"/>
    <property type="match status" value="1"/>
</dbReference>
<comment type="similarity">
    <text evidence="1">Belongs to the iron/ascorbate-dependent oxidoreductase family.</text>
</comment>
<dbReference type="GO" id="GO:0016491">
    <property type="term" value="F:oxidoreductase activity"/>
    <property type="evidence" value="ECO:0007669"/>
    <property type="project" value="UniProtKB-KW"/>
</dbReference>
<dbReference type="EMBL" id="JADCNM010000008">
    <property type="protein sequence ID" value="KAG0471560.1"/>
    <property type="molecule type" value="Genomic_DNA"/>
</dbReference>
<keyword evidence="1" id="KW-0408">Iron</keyword>
<organism evidence="3 4">
    <name type="scientific">Vanilla planifolia</name>
    <name type="common">Vanilla</name>
    <dbReference type="NCBI Taxonomy" id="51239"/>
    <lineage>
        <taxon>Eukaryota</taxon>
        <taxon>Viridiplantae</taxon>
        <taxon>Streptophyta</taxon>
        <taxon>Embryophyta</taxon>
        <taxon>Tracheophyta</taxon>
        <taxon>Spermatophyta</taxon>
        <taxon>Magnoliopsida</taxon>
        <taxon>Liliopsida</taxon>
        <taxon>Asparagales</taxon>
        <taxon>Orchidaceae</taxon>
        <taxon>Vanilloideae</taxon>
        <taxon>Vanilleae</taxon>
        <taxon>Vanilla</taxon>
    </lineage>
</organism>
<dbReference type="GO" id="GO:0046872">
    <property type="term" value="F:metal ion binding"/>
    <property type="evidence" value="ECO:0007669"/>
    <property type="project" value="UniProtKB-KW"/>
</dbReference>
<name>A0A835QE64_VANPL</name>
<dbReference type="PANTHER" id="PTHR14049">
    <property type="entry name" value="LEPRECAN 1"/>
    <property type="match status" value="1"/>
</dbReference>
<dbReference type="InterPro" id="IPR044862">
    <property type="entry name" value="Pro_4_hyd_alph_FE2OG_OXY"/>
</dbReference>
<comment type="caution">
    <text evidence="3">The sequence shown here is derived from an EMBL/GenBank/DDBJ whole genome shotgun (WGS) entry which is preliminary data.</text>
</comment>
<dbReference type="PANTHER" id="PTHR14049:SF9">
    <property type="entry name" value="PROCOLLAGEN-PROLINE 3-DIOXYGENASE"/>
    <property type="match status" value="1"/>
</dbReference>